<proteinExistence type="predicted"/>
<organism evidence="1 2">
    <name type="scientific">Rurimicrobium arvi</name>
    <dbReference type="NCBI Taxonomy" id="2049916"/>
    <lineage>
        <taxon>Bacteria</taxon>
        <taxon>Pseudomonadati</taxon>
        <taxon>Bacteroidota</taxon>
        <taxon>Chitinophagia</taxon>
        <taxon>Chitinophagales</taxon>
        <taxon>Chitinophagaceae</taxon>
        <taxon>Rurimicrobium</taxon>
    </lineage>
</organism>
<dbReference type="Proteomes" id="UP001501410">
    <property type="component" value="Unassembled WGS sequence"/>
</dbReference>
<dbReference type="Pfam" id="PF13527">
    <property type="entry name" value="Acetyltransf_9"/>
    <property type="match status" value="1"/>
</dbReference>
<comment type="caution">
    <text evidence="1">The sequence shown here is derived from an EMBL/GenBank/DDBJ whole genome shotgun (WGS) entry which is preliminary data.</text>
</comment>
<dbReference type="SUPFAM" id="SSF55729">
    <property type="entry name" value="Acyl-CoA N-acyltransferases (Nat)"/>
    <property type="match status" value="1"/>
</dbReference>
<protein>
    <recommendedName>
        <fullName evidence="3">N-acetyltransferase domain-containing protein</fullName>
    </recommendedName>
</protein>
<reference evidence="2" key="1">
    <citation type="journal article" date="2019" name="Int. J. Syst. Evol. Microbiol.">
        <title>The Global Catalogue of Microorganisms (GCM) 10K type strain sequencing project: providing services to taxonomists for standard genome sequencing and annotation.</title>
        <authorList>
            <consortium name="The Broad Institute Genomics Platform"/>
            <consortium name="The Broad Institute Genome Sequencing Center for Infectious Disease"/>
            <person name="Wu L."/>
            <person name="Ma J."/>
        </authorList>
    </citation>
    <scope>NUCLEOTIDE SEQUENCE [LARGE SCALE GENOMIC DNA]</scope>
    <source>
        <strain evidence="2">JCM 31921</strain>
    </source>
</reference>
<evidence type="ECO:0000313" key="1">
    <source>
        <dbReference type="EMBL" id="GAA4452866.1"/>
    </source>
</evidence>
<gene>
    <name evidence="1" type="ORF">GCM10023092_12450</name>
</gene>
<dbReference type="RefSeq" id="WP_344824077.1">
    <property type="nucleotide sequence ID" value="NZ_BAABEZ010000018.1"/>
</dbReference>
<dbReference type="Gene3D" id="3.40.630.30">
    <property type="match status" value="1"/>
</dbReference>
<accession>A0ABP8MPS4</accession>
<name>A0ABP8MPS4_9BACT</name>
<dbReference type="EMBL" id="BAABEZ010000018">
    <property type="protein sequence ID" value="GAA4452866.1"/>
    <property type="molecule type" value="Genomic_DNA"/>
</dbReference>
<dbReference type="InterPro" id="IPR016181">
    <property type="entry name" value="Acyl_CoA_acyltransferase"/>
</dbReference>
<evidence type="ECO:0000313" key="2">
    <source>
        <dbReference type="Proteomes" id="UP001501410"/>
    </source>
</evidence>
<evidence type="ECO:0008006" key="3">
    <source>
        <dbReference type="Google" id="ProtNLM"/>
    </source>
</evidence>
<keyword evidence="2" id="KW-1185">Reference proteome</keyword>
<sequence length="327" mass="37853">MEFQIRPTDTADFSRLTDMFALCLGRRVDDSYFRWKYLENPSGPVVAFEAFEQNNIAAFYGVIPECYADGQEKFLAYQSMDTMTHPNYQKKGLFVKLAKHTYAAVQAKHPELLIVGVPGSNSFHGFVNKLGWKHLIDIPYIFTHRAAFTARNIFRRDRTIHITELNTFTDDIQGFLDRFYSTQKMIRPFYDVATLNWKVFMHPFKELRVLSLTKNEHMEGLIIYSKENNRIKIELADFSQSESSDALLLAGLSRIFGDNPQAQWLFTWEPTRKDLKTAYRKAGLLKNPFSKGPFSYKVPFIIYGTKFAGADTGDLRSRFDLQPLIQD</sequence>